<dbReference type="InterPro" id="IPR008136">
    <property type="entry name" value="CinA_C"/>
</dbReference>
<proteinExistence type="inferred from homology"/>
<dbReference type="Proteomes" id="UP000008461">
    <property type="component" value="Chromosome"/>
</dbReference>
<dbReference type="AlphaFoldDB" id="F4KXS2"/>
<sequence>MKISILTVGDEILIGQIVDTNSAWMGQQLNLTGARVVTIITVGDTMEAIHTGLREALEQADVILMTGGLGPTKDDITKKALSEYMGVDMVFHELTFQRITKMFEVWGRPMNEAHRLQCYMPANAEILTNKMGTAPGMWMEYAGKVIVSMPGVPYEMQYLMENEVLPKLRQKFQGQPIAHRTILTVGEGESHIAEKLEDFEEGLPEGFKLAYLPHIAQVRLRITGSLADEATLHRILDEKAEIIRSRFADIIYGFGTDTLEGAIGVMLKERGLKLATAESCTGGYLAHRITSVAGASDYFVGSVIAYANEVKMQVLGVSAATLDTHGAVSEQTVIEMAEGAVKVLPADIAISISGIAGPGGGSDTKPVGLAWIAVSNGQKTRTFSIRAGKDRDKNIQYFTIHALNQIRQFLKQL</sequence>
<keyword evidence="4" id="KW-1185">Reference proteome</keyword>
<evidence type="ECO:0000259" key="2">
    <source>
        <dbReference type="SMART" id="SM00852"/>
    </source>
</evidence>
<gene>
    <name evidence="3" type="ordered locus">Halhy_3579</name>
</gene>
<dbReference type="eggNOG" id="COG1058">
    <property type="taxonomic scope" value="Bacteria"/>
</dbReference>
<organism evidence="3 4">
    <name type="scientific">Haliscomenobacter hydrossis (strain ATCC 27775 / DSM 1100 / LMG 10767 / O)</name>
    <dbReference type="NCBI Taxonomy" id="760192"/>
    <lineage>
        <taxon>Bacteria</taxon>
        <taxon>Pseudomonadati</taxon>
        <taxon>Bacteroidota</taxon>
        <taxon>Saprospiria</taxon>
        <taxon>Saprospirales</taxon>
        <taxon>Haliscomenobacteraceae</taxon>
        <taxon>Haliscomenobacter</taxon>
    </lineage>
</organism>
<dbReference type="Pfam" id="PF00994">
    <property type="entry name" value="MoCF_biosynth"/>
    <property type="match status" value="1"/>
</dbReference>
<dbReference type="Gene3D" id="3.30.70.2860">
    <property type="match status" value="1"/>
</dbReference>
<evidence type="ECO:0000313" key="4">
    <source>
        <dbReference type="Proteomes" id="UP000008461"/>
    </source>
</evidence>
<dbReference type="InterPro" id="IPR036653">
    <property type="entry name" value="CinA-like_C"/>
</dbReference>
<accession>F4KXS2</accession>
<reference key="2">
    <citation type="submission" date="2011-04" db="EMBL/GenBank/DDBJ databases">
        <title>Complete sequence of chromosome of Haliscomenobacter hydrossis DSM 1100.</title>
        <authorList>
            <consortium name="US DOE Joint Genome Institute (JGI-PGF)"/>
            <person name="Lucas S."/>
            <person name="Han J."/>
            <person name="Lapidus A."/>
            <person name="Bruce D."/>
            <person name="Goodwin L."/>
            <person name="Pitluck S."/>
            <person name="Peters L."/>
            <person name="Kyrpides N."/>
            <person name="Mavromatis K."/>
            <person name="Ivanova N."/>
            <person name="Ovchinnikova G."/>
            <person name="Pagani I."/>
            <person name="Daligault H."/>
            <person name="Detter J.C."/>
            <person name="Han C."/>
            <person name="Land M."/>
            <person name="Hauser L."/>
            <person name="Markowitz V."/>
            <person name="Cheng J.-F."/>
            <person name="Hugenholtz P."/>
            <person name="Woyke T."/>
            <person name="Wu D."/>
            <person name="Verbarg S."/>
            <person name="Frueling A."/>
            <person name="Brambilla E."/>
            <person name="Klenk H.-P."/>
            <person name="Eisen J.A."/>
        </authorList>
    </citation>
    <scope>NUCLEOTIDE SEQUENCE</scope>
    <source>
        <strain>DSM 1100</strain>
    </source>
</reference>
<dbReference type="PANTHER" id="PTHR13939:SF0">
    <property type="entry name" value="NMN AMIDOHYDROLASE-LIKE PROTEIN YFAY"/>
    <property type="match status" value="1"/>
</dbReference>
<dbReference type="InterPro" id="IPR036425">
    <property type="entry name" value="MoaB/Mog-like_dom_sf"/>
</dbReference>
<dbReference type="HOGENOM" id="CLU_030805_9_2_10"/>
<dbReference type="OrthoDB" id="9801454at2"/>
<dbReference type="RefSeq" id="WP_013765973.1">
    <property type="nucleotide sequence ID" value="NC_015510.1"/>
</dbReference>
<dbReference type="SMART" id="SM00852">
    <property type="entry name" value="MoCF_biosynth"/>
    <property type="match status" value="1"/>
</dbReference>
<dbReference type="EMBL" id="CP002691">
    <property type="protein sequence ID" value="AEE51433.1"/>
    <property type="molecule type" value="Genomic_DNA"/>
</dbReference>
<dbReference type="PIRSF" id="PIRSF006728">
    <property type="entry name" value="CinA"/>
    <property type="match status" value="1"/>
</dbReference>
<dbReference type="HAMAP" id="MF_00226_B">
    <property type="entry name" value="CinA_B"/>
    <property type="match status" value="1"/>
</dbReference>
<dbReference type="STRING" id="760192.Halhy_3579"/>
<dbReference type="CDD" id="cd00885">
    <property type="entry name" value="cinA"/>
    <property type="match status" value="1"/>
</dbReference>
<evidence type="ECO:0000313" key="3">
    <source>
        <dbReference type="EMBL" id="AEE51433.1"/>
    </source>
</evidence>
<comment type="similarity">
    <text evidence="1">Belongs to the CinA family.</text>
</comment>
<evidence type="ECO:0000256" key="1">
    <source>
        <dbReference type="HAMAP-Rule" id="MF_00226"/>
    </source>
</evidence>
<dbReference type="Gene3D" id="3.40.980.10">
    <property type="entry name" value="MoaB/Mog-like domain"/>
    <property type="match status" value="1"/>
</dbReference>
<dbReference type="InterPro" id="IPR041424">
    <property type="entry name" value="CinA_KH"/>
</dbReference>
<reference evidence="3 4" key="1">
    <citation type="journal article" date="2011" name="Stand. Genomic Sci.">
        <title>Complete genome sequence of Haliscomenobacter hydrossis type strain (O).</title>
        <authorList>
            <consortium name="US DOE Joint Genome Institute (JGI-PGF)"/>
            <person name="Daligault H."/>
            <person name="Lapidus A."/>
            <person name="Zeytun A."/>
            <person name="Nolan M."/>
            <person name="Lucas S."/>
            <person name="Del Rio T.G."/>
            <person name="Tice H."/>
            <person name="Cheng J.F."/>
            <person name="Tapia R."/>
            <person name="Han C."/>
            <person name="Goodwin L."/>
            <person name="Pitluck S."/>
            <person name="Liolios K."/>
            <person name="Pagani I."/>
            <person name="Ivanova N."/>
            <person name="Huntemann M."/>
            <person name="Mavromatis K."/>
            <person name="Mikhailova N."/>
            <person name="Pati A."/>
            <person name="Chen A."/>
            <person name="Palaniappan K."/>
            <person name="Land M."/>
            <person name="Hauser L."/>
            <person name="Brambilla E.M."/>
            <person name="Rohde M."/>
            <person name="Verbarg S."/>
            <person name="Goker M."/>
            <person name="Bristow J."/>
            <person name="Eisen J.A."/>
            <person name="Markowitz V."/>
            <person name="Hugenholtz P."/>
            <person name="Kyrpides N.C."/>
            <person name="Klenk H.P."/>
            <person name="Woyke T."/>
        </authorList>
    </citation>
    <scope>NUCLEOTIDE SEQUENCE [LARGE SCALE GENOMIC DNA]</scope>
    <source>
        <strain evidence="4">ATCC 27775 / DSM 1100 / LMG 10767 / O</strain>
    </source>
</reference>
<dbReference type="InterPro" id="IPR008135">
    <property type="entry name" value="Competence-induced_CinA"/>
</dbReference>
<dbReference type="Pfam" id="PF02464">
    <property type="entry name" value="CinA"/>
    <property type="match status" value="1"/>
</dbReference>
<dbReference type="Gene3D" id="3.90.950.20">
    <property type="entry name" value="CinA-like"/>
    <property type="match status" value="1"/>
</dbReference>
<dbReference type="eggNOG" id="COG1546">
    <property type="taxonomic scope" value="Bacteria"/>
</dbReference>
<dbReference type="KEGG" id="hhy:Halhy_3579"/>
<dbReference type="PANTHER" id="PTHR13939">
    <property type="entry name" value="NICOTINAMIDE-NUCLEOTIDE AMIDOHYDROLASE PNCC"/>
    <property type="match status" value="1"/>
</dbReference>
<dbReference type="NCBIfam" id="TIGR00199">
    <property type="entry name" value="PncC_domain"/>
    <property type="match status" value="1"/>
</dbReference>
<dbReference type="NCBIfam" id="TIGR00177">
    <property type="entry name" value="molyb_syn"/>
    <property type="match status" value="1"/>
</dbReference>
<dbReference type="Pfam" id="PF18146">
    <property type="entry name" value="CinA_KH"/>
    <property type="match status" value="1"/>
</dbReference>
<dbReference type="SUPFAM" id="SSF142433">
    <property type="entry name" value="CinA-like"/>
    <property type="match status" value="1"/>
</dbReference>
<dbReference type="NCBIfam" id="NF001813">
    <property type="entry name" value="PRK00549.1"/>
    <property type="match status" value="1"/>
</dbReference>
<dbReference type="InterPro" id="IPR001453">
    <property type="entry name" value="MoaB/Mog_dom"/>
</dbReference>
<name>F4KXS2_HALH1</name>
<dbReference type="NCBIfam" id="TIGR00200">
    <property type="entry name" value="cinA_nterm"/>
    <property type="match status" value="1"/>
</dbReference>
<feature type="domain" description="MoaB/Mog" evidence="2">
    <location>
        <begin position="4"/>
        <end position="171"/>
    </location>
</feature>
<dbReference type="InterPro" id="IPR050101">
    <property type="entry name" value="CinA"/>
</dbReference>
<dbReference type="SUPFAM" id="SSF53218">
    <property type="entry name" value="Molybdenum cofactor biosynthesis proteins"/>
    <property type="match status" value="1"/>
</dbReference>
<protein>
    <recommendedName>
        <fullName evidence="1">CinA-like protein</fullName>
    </recommendedName>
</protein>